<dbReference type="OrthoDB" id="69185at2"/>
<dbReference type="KEGG" id="dgo:DGo_CA2258"/>
<organism evidence="1 2">
    <name type="scientific">Deinococcus gobiensis (strain DSM 21396 / JCM 16679 / CGMCC 1.7299 / I-0)</name>
    <dbReference type="NCBI Taxonomy" id="745776"/>
    <lineage>
        <taxon>Bacteria</taxon>
        <taxon>Thermotogati</taxon>
        <taxon>Deinococcota</taxon>
        <taxon>Deinococci</taxon>
        <taxon>Deinococcales</taxon>
        <taxon>Deinococcaceae</taxon>
        <taxon>Deinococcus</taxon>
    </lineage>
</organism>
<dbReference type="STRING" id="745776.DGo_CA2258"/>
<evidence type="ECO:0000313" key="1">
    <source>
        <dbReference type="EMBL" id="AFD26185.1"/>
    </source>
</evidence>
<dbReference type="PATRIC" id="fig|745776.4.peg.2317"/>
<dbReference type="HOGENOM" id="CLU_1150376_0_0_0"/>
<accession>H8GZ67</accession>
<reference evidence="1 2" key="1">
    <citation type="journal article" date="2012" name="PLoS ONE">
        <title>Genome sequence and transcriptome analysis of the radioresistant bacterium Deinococcus gobiensis: insights into the extreme environmental adaptations.</title>
        <authorList>
            <person name="Yuan M."/>
            <person name="Chen M."/>
            <person name="Zhang W."/>
            <person name="Lu W."/>
            <person name="Wang J."/>
            <person name="Yang M."/>
            <person name="Zhao P."/>
            <person name="Tang R."/>
            <person name="Li X."/>
            <person name="Hao Y."/>
            <person name="Zhou Z."/>
            <person name="Zhan Y."/>
            <person name="Yu H."/>
            <person name="Teng C."/>
            <person name="Yan Y."/>
            <person name="Ping S."/>
            <person name="Wang Y."/>
            <person name="Lin M."/>
        </authorList>
    </citation>
    <scope>NUCLEOTIDE SEQUENCE [LARGE SCALE GENOMIC DNA]</scope>
    <source>
        <strain evidence="1 2">I-0</strain>
    </source>
</reference>
<dbReference type="AlphaFoldDB" id="H8GZ67"/>
<proteinExistence type="predicted"/>
<sequence>MDTLTVNRRALLEFMNGGGSTGHHTAVAALLGEPLAVGLLLHFLGDQGFGAECVSTKVTQGTRSGERLDAWIAAEKDGWRVLYQTEIKMWAGNAIGGLRLAEDADEATLAKGAARQWARIWNPQTQDFLAPNVRKVLKPMKPPASHKEWPIKPLACFWWLMRSRPTDGPWFAVEVGEAAKSPFAEVHVFSLTAYLLTLDDEVLSLHLPLLRERLEVVGTLLGTPERHWTETFRALSRADGE</sequence>
<dbReference type="RefSeq" id="WP_014685668.1">
    <property type="nucleotide sequence ID" value="NC_017790.1"/>
</dbReference>
<protein>
    <submittedName>
        <fullName evidence="1">Uncharacterized protein</fullName>
    </submittedName>
</protein>
<evidence type="ECO:0000313" key="2">
    <source>
        <dbReference type="Proteomes" id="UP000007575"/>
    </source>
</evidence>
<gene>
    <name evidence="1" type="ordered locus">DGo_CA2258</name>
</gene>
<dbReference type="Proteomes" id="UP000007575">
    <property type="component" value="Chromosome"/>
</dbReference>
<keyword evidence="2" id="KW-1185">Reference proteome</keyword>
<dbReference type="EMBL" id="CP002191">
    <property type="protein sequence ID" value="AFD26185.1"/>
    <property type="molecule type" value="Genomic_DNA"/>
</dbReference>
<name>H8GZ67_DEIGI</name>